<feature type="region of interest" description="Disordered" evidence="1">
    <location>
        <begin position="123"/>
        <end position="146"/>
    </location>
</feature>
<protein>
    <submittedName>
        <fullName evidence="2">Uncharacterized protein</fullName>
    </submittedName>
</protein>
<evidence type="ECO:0000313" key="2">
    <source>
        <dbReference type="EMBL" id="QHS82623.1"/>
    </source>
</evidence>
<feature type="compositionally biased region" description="Basic residues" evidence="1">
    <location>
        <begin position="125"/>
        <end position="146"/>
    </location>
</feature>
<accession>A0A6C0AT09</accession>
<dbReference type="AlphaFoldDB" id="A0A6C0AT09"/>
<reference evidence="2" key="1">
    <citation type="journal article" date="2020" name="Nature">
        <title>Giant virus diversity and host interactions through global metagenomics.</title>
        <authorList>
            <person name="Schulz F."/>
            <person name="Roux S."/>
            <person name="Paez-Espino D."/>
            <person name="Jungbluth S."/>
            <person name="Walsh D.A."/>
            <person name="Denef V.J."/>
            <person name="McMahon K.D."/>
            <person name="Konstantinidis K.T."/>
            <person name="Eloe-Fadrosh E.A."/>
            <person name="Kyrpides N.C."/>
            <person name="Woyke T."/>
        </authorList>
    </citation>
    <scope>NUCLEOTIDE SEQUENCE</scope>
    <source>
        <strain evidence="2">GVMAG-S-1101171-111</strain>
    </source>
</reference>
<sequence>MGKRMGGGGASEYGTALYGSAGQHQAGEGNLIAINKGVAMGGGMKMGGLPGAMDPKMRYQIAVDAFKHNKNRDTLSNVEEALNKLPDDERIKAGKDVEMYKKEISGGKKFGFNLMTMPKMFMRMTRSRKHRRKSKRHHGKSRKHRK</sequence>
<organism evidence="2">
    <name type="scientific">viral metagenome</name>
    <dbReference type="NCBI Taxonomy" id="1070528"/>
    <lineage>
        <taxon>unclassified sequences</taxon>
        <taxon>metagenomes</taxon>
        <taxon>organismal metagenomes</taxon>
    </lineage>
</organism>
<proteinExistence type="predicted"/>
<name>A0A6C0AT09_9ZZZZ</name>
<evidence type="ECO:0000256" key="1">
    <source>
        <dbReference type="SAM" id="MobiDB-lite"/>
    </source>
</evidence>
<dbReference type="EMBL" id="MN740804">
    <property type="protein sequence ID" value="QHS82623.1"/>
    <property type="molecule type" value="Genomic_DNA"/>
</dbReference>